<reference evidence="11" key="1">
    <citation type="submission" date="2012-12" db="EMBL/GenBank/DDBJ databases">
        <authorList>
            <person name="Hellsten U."/>
            <person name="Grimwood J."/>
            <person name="Chapman J.A."/>
            <person name="Shapiro H."/>
            <person name="Aerts A."/>
            <person name="Otillar R.P."/>
            <person name="Terry A.Y."/>
            <person name="Boore J.L."/>
            <person name="Simakov O."/>
            <person name="Marletaz F."/>
            <person name="Cho S.-J."/>
            <person name="Edsinger-Gonzales E."/>
            <person name="Havlak P."/>
            <person name="Kuo D.-H."/>
            <person name="Larsson T."/>
            <person name="Lv J."/>
            <person name="Arendt D."/>
            <person name="Savage R."/>
            <person name="Osoegawa K."/>
            <person name="de Jong P."/>
            <person name="Lindberg D.R."/>
            <person name="Seaver E.C."/>
            <person name="Weisblat D.A."/>
            <person name="Putnam N.H."/>
            <person name="Grigoriev I.V."/>
            <person name="Rokhsar D.S."/>
        </authorList>
    </citation>
    <scope>NUCLEOTIDE SEQUENCE</scope>
</reference>
<evidence type="ECO:0000256" key="3">
    <source>
        <dbReference type="ARBA" id="ARBA00022801"/>
    </source>
</evidence>
<feature type="domain" description="Rhodanese" evidence="8">
    <location>
        <begin position="242"/>
        <end position="352"/>
    </location>
</feature>
<evidence type="ECO:0000256" key="1">
    <source>
        <dbReference type="ARBA" id="ARBA00011065"/>
    </source>
</evidence>
<dbReference type="PROSITE" id="PS50206">
    <property type="entry name" value="RHODANESE_3"/>
    <property type="match status" value="1"/>
</dbReference>
<dbReference type="GO" id="GO:0032502">
    <property type="term" value="P:developmental process"/>
    <property type="evidence" value="ECO:0007669"/>
    <property type="project" value="UniProtKB-ARBA"/>
</dbReference>
<keyword evidence="4 6" id="KW-0904">Protein phosphatase</keyword>
<name>T1G597_HELRO</name>
<evidence type="ECO:0000256" key="4">
    <source>
        <dbReference type="ARBA" id="ARBA00022912"/>
    </source>
</evidence>
<keyword evidence="6" id="KW-0498">Mitosis</keyword>
<dbReference type="FunFam" id="3.40.250.10:FF:000036">
    <property type="entry name" value="M-phase inducer phosphatase"/>
    <property type="match status" value="1"/>
</dbReference>
<organism evidence="10 11">
    <name type="scientific">Helobdella robusta</name>
    <name type="common">Californian leech</name>
    <dbReference type="NCBI Taxonomy" id="6412"/>
    <lineage>
        <taxon>Eukaryota</taxon>
        <taxon>Metazoa</taxon>
        <taxon>Spiralia</taxon>
        <taxon>Lophotrochozoa</taxon>
        <taxon>Annelida</taxon>
        <taxon>Clitellata</taxon>
        <taxon>Hirudinea</taxon>
        <taxon>Rhynchobdellida</taxon>
        <taxon>Glossiphoniidae</taxon>
        <taxon>Helobdella</taxon>
    </lineage>
</organism>
<evidence type="ECO:0000256" key="7">
    <source>
        <dbReference type="SAM" id="MobiDB-lite"/>
    </source>
</evidence>
<gene>
    <name evidence="10" type="primary">20216244</name>
    <name evidence="9" type="ORF">HELRODRAFT_83726</name>
</gene>
<evidence type="ECO:0000256" key="5">
    <source>
        <dbReference type="ARBA" id="ARBA00023306"/>
    </source>
</evidence>
<dbReference type="GO" id="GO:0051301">
    <property type="term" value="P:cell division"/>
    <property type="evidence" value="ECO:0007669"/>
    <property type="project" value="UniProtKB-UniRule"/>
</dbReference>
<dbReference type="Proteomes" id="UP000015101">
    <property type="component" value="Unassembled WGS sequence"/>
</dbReference>
<dbReference type="CTD" id="20216244"/>
<reference evidence="10" key="3">
    <citation type="submission" date="2015-06" db="UniProtKB">
        <authorList>
            <consortium name="EnsemblMetazoa"/>
        </authorList>
    </citation>
    <scope>IDENTIFICATION</scope>
</reference>
<dbReference type="GO" id="GO:0004725">
    <property type="term" value="F:protein tyrosine phosphatase activity"/>
    <property type="evidence" value="ECO:0000318"/>
    <property type="project" value="GO_Central"/>
</dbReference>
<comment type="function">
    <text evidence="6">Tyrosine protein phosphatase which functions as a dosage-dependent inducer of mitotic progression.</text>
</comment>
<dbReference type="InParanoid" id="T1G597"/>
<dbReference type="RefSeq" id="XP_009021807.1">
    <property type="nucleotide sequence ID" value="XM_009023559.1"/>
</dbReference>
<dbReference type="GO" id="GO:0010971">
    <property type="term" value="P:positive regulation of G2/M transition of mitotic cell cycle"/>
    <property type="evidence" value="ECO:0000318"/>
    <property type="project" value="GO_Central"/>
</dbReference>
<keyword evidence="11" id="KW-1185">Reference proteome</keyword>
<evidence type="ECO:0000313" key="9">
    <source>
        <dbReference type="EMBL" id="ESO00033.1"/>
    </source>
</evidence>
<dbReference type="HOGENOM" id="CLU_664449_0_0_1"/>
<dbReference type="PANTHER" id="PTHR10828">
    <property type="entry name" value="M-PHASE INDUCER PHOSPHATASE DUAL SPECIFICITY PHOSPHATASE CDC25"/>
    <property type="match status" value="1"/>
</dbReference>
<dbReference type="InterPro" id="IPR001763">
    <property type="entry name" value="Rhodanese-like_dom"/>
</dbReference>
<reference evidence="9 11" key="2">
    <citation type="journal article" date="2013" name="Nature">
        <title>Insights into bilaterian evolution from three spiralian genomes.</title>
        <authorList>
            <person name="Simakov O."/>
            <person name="Marletaz F."/>
            <person name="Cho S.J."/>
            <person name="Edsinger-Gonzales E."/>
            <person name="Havlak P."/>
            <person name="Hellsten U."/>
            <person name="Kuo D.H."/>
            <person name="Larsson T."/>
            <person name="Lv J."/>
            <person name="Arendt D."/>
            <person name="Savage R."/>
            <person name="Osoegawa K."/>
            <person name="de Jong P."/>
            <person name="Grimwood J."/>
            <person name="Chapman J.A."/>
            <person name="Shapiro H."/>
            <person name="Aerts A."/>
            <person name="Otillar R.P."/>
            <person name="Terry A.Y."/>
            <person name="Boore J.L."/>
            <person name="Grigoriev I.V."/>
            <person name="Lindberg D.R."/>
            <person name="Seaver E.C."/>
            <person name="Weisblat D.A."/>
            <person name="Putnam N.H."/>
            <person name="Rokhsar D.S."/>
        </authorList>
    </citation>
    <scope>NUCLEOTIDE SEQUENCE</scope>
</reference>
<dbReference type="GO" id="GO:0005737">
    <property type="term" value="C:cytoplasm"/>
    <property type="evidence" value="ECO:0000318"/>
    <property type="project" value="GO_Central"/>
</dbReference>
<dbReference type="PRINTS" id="PR00716">
    <property type="entry name" value="MPIPHPHTASE"/>
</dbReference>
<evidence type="ECO:0000313" key="10">
    <source>
        <dbReference type="EnsemblMetazoa" id="HelroP83726"/>
    </source>
</evidence>
<evidence type="ECO:0000256" key="6">
    <source>
        <dbReference type="RuleBase" id="RU368028"/>
    </source>
</evidence>
<dbReference type="CDD" id="cd01530">
    <property type="entry name" value="Cdc25"/>
    <property type="match status" value="1"/>
</dbReference>
<dbReference type="SMART" id="SM00450">
    <property type="entry name" value="RHOD"/>
    <property type="match status" value="1"/>
</dbReference>
<keyword evidence="2 6" id="KW-0132">Cell division</keyword>
<dbReference type="GO" id="GO:0005634">
    <property type="term" value="C:nucleus"/>
    <property type="evidence" value="ECO:0000318"/>
    <property type="project" value="GO_Central"/>
</dbReference>
<dbReference type="PANTHER" id="PTHR10828:SF76">
    <property type="entry name" value="M-PHASE INDUCER PHOSPHATASE"/>
    <property type="match status" value="1"/>
</dbReference>
<dbReference type="InterPro" id="IPR000751">
    <property type="entry name" value="MPI_Phosphatase"/>
</dbReference>
<dbReference type="EC" id="3.1.3.48" evidence="6"/>
<dbReference type="Pfam" id="PF00581">
    <property type="entry name" value="Rhodanese"/>
    <property type="match status" value="1"/>
</dbReference>
<dbReference type="GeneID" id="20216244"/>
<evidence type="ECO:0000259" key="8">
    <source>
        <dbReference type="PROSITE" id="PS50206"/>
    </source>
</evidence>
<dbReference type="AlphaFoldDB" id="T1G597"/>
<accession>T1G597</accession>
<dbReference type="eggNOG" id="KOG3772">
    <property type="taxonomic scope" value="Eukaryota"/>
</dbReference>
<dbReference type="EMBL" id="KB097026">
    <property type="protein sequence ID" value="ESO00033.1"/>
    <property type="molecule type" value="Genomic_DNA"/>
</dbReference>
<dbReference type="SUPFAM" id="SSF52821">
    <property type="entry name" value="Rhodanese/Cell cycle control phosphatase"/>
    <property type="match status" value="1"/>
</dbReference>
<dbReference type="STRING" id="6412.T1G597"/>
<dbReference type="OrthoDB" id="9999371at2759"/>
<comment type="catalytic activity">
    <reaction evidence="6">
        <text>O-phospho-L-tyrosyl-[protein] + H2O = L-tyrosyl-[protein] + phosphate</text>
        <dbReference type="Rhea" id="RHEA:10684"/>
        <dbReference type="Rhea" id="RHEA-COMP:10136"/>
        <dbReference type="Rhea" id="RHEA-COMP:20101"/>
        <dbReference type="ChEBI" id="CHEBI:15377"/>
        <dbReference type="ChEBI" id="CHEBI:43474"/>
        <dbReference type="ChEBI" id="CHEBI:46858"/>
        <dbReference type="ChEBI" id="CHEBI:61978"/>
        <dbReference type="EC" id="3.1.3.48"/>
    </reaction>
</comment>
<comment type="similarity">
    <text evidence="1 6">Belongs to the MPI phosphatase family.</text>
</comment>
<proteinExistence type="inferred from homology"/>
<dbReference type="FunCoup" id="T1G597">
    <property type="interactions" value="345"/>
</dbReference>
<dbReference type="GO" id="GO:0000086">
    <property type="term" value="P:G2/M transition of mitotic cell cycle"/>
    <property type="evidence" value="ECO:0000318"/>
    <property type="project" value="GO_Central"/>
</dbReference>
<dbReference type="EnsemblMetazoa" id="HelroT83726">
    <property type="protein sequence ID" value="HelroP83726"/>
    <property type="gene ID" value="HelroG83726"/>
</dbReference>
<dbReference type="GO" id="GO:0009794">
    <property type="term" value="P:regulation of mitotic cell cycle, embryonic"/>
    <property type="evidence" value="ECO:0007669"/>
    <property type="project" value="UniProtKB-ARBA"/>
</dbReference>
<dbReference type="KEGG" id="hro:HELRODRAFT_83726"/>
<sequence>MVDSDDEVSSNSSRKVARNLYLSNGRSSQSLKRKRFSFFATNSDSDENESLNTPKKALFGSEFDEFGSPAVEKFLFETNQSPLYAECSGSKRRMVKYEDALPSPPVSPMQFSCKTLKTRQMIDVEQQNIVNQQKLITEPGLGFELQSRKNLALSKRLSLDEIGLRNESLKDNNLAVNKFKKYRSQADSIKKYLDEEDESANLIADFSAPYILPVLQDGKHSDLKAITHNTLTDVLLGKYDNVLDSCTIIDCRYPYEYEGGHIMGARNFYTKDSILSEFILSNAGLCTGNQNKNILVFHCEFSSERGPKMCRFLRNKDREINENNYPHLFYPEIYLLENGYKEFFHNHIDLCYPALYKPMLHEDNSKDLIHFRAESKLYATKFEKRSNSRTTPRFSSRKIVKRIIEDEILCKPLN</sequence>
<dbReference type="EMBL" id="AMQM01005630">
    <property type="status" value="NOT_ANNOTATED_CDS"/>
    <property type="molecule type" value="Genomic_DNA"/>
</dbReference>
<keyword evidence="3 6" id="KW-0378">Hydrolase</keyword>
<evidence type="ECO:0000256" key="2">
    <source>
        <dbReference type="ARBA" id="ARBA00022618"/>
    </source>
</evidence>
<feature type="region of interest" description="Disordered" evidence="7">
    <location>
        <begin position="1"/>
        <end position="20"/>
    </location>
</feature>
<dbReference type="InterPro" id="IPR036873">
    <property type="entry name" value="Rhodanese-like_dom_sf"/>
</dbReference>
<keyword evidence="5 6" id="KW-0131">Cell cycle</keyword>
<evidence type="ECO:0000313" key="11">
    <source>
        <dbReference type="Proteomes" id="UP000015101"/>
    </source>
</evidence>
<dbReference type="Gene3D" id="3.40.250.10">
    <property type="entry name" value="Rhodanese-like domain"/>
    <property type="match status" value="1"/>
</dbReference>
<dbReference type="GO" id="GO:0110032">
    <property type="term" value="P:positive regulation of G2/MI transition of meiotic cell cycle"/>
    <property type="evidence" value="ECO:0000318"/>
    <property type="project" value="GO_Central"/>
</dbReference>
<protein>
    <recommendedName>
        <fullName evidence="6">M-phase inducer phosphatase</fullName>
        <ecNumber evidence="6">3.1.3.48</ecNumber>
    </recommendedName>
</protein>